<evidence type="ECO:0000259" key="6">
    <source>
        <dbReference type="PROSITE" id="PS50255"/>
    </source>
</evidence>
<dbReference type="Gene3D" id="3.10.120.10">
    <property type="entry name" value="Cytochrome b5-like heme/steroid binding domain"/>
    <property type="match status" value="1"/>
</dbReference>
<dbReference type="InterPro" id="IPR050668">
    <property type="entry name" value="Cytochrome_b5"/>
</dbReference>
<sequence length="109" mass="12163">MMQTKDAEISLNEVSTHDSIDNCWVVLFNNVYDLTAFVNEHPGGAEVLLEHAGRDATLAFQQAGHQTVSESRLEPYKIGQLPTHEWFDVERVFPTKSSSVFTSTPSVLP</sequence>
<dbReference type="GO" id="GO:0020037">
    <property type="term" value="F:heme binding"/>
    <property type="evidence" value="ECO:0007669"/>
    <property type="project" value="UniProtKB-UniRule"/>
</dbReference>
<dbReference type="PRINTS" id="PR00363">
    <property type="entry name" value="CYTOCHROMEB5"/>
</dbReference>
<dbReference type="InterPro" id="IPR018506">
    <property type="entry name" value="Cyt_B5_heme-BS"/>
</dbReference>
<name>A0A6H5GGY3_9HEMI</name>
<dbReference type="Proteomes" id="UP000479000">
    <property type="component" value="Unassembled WGS sequence"/>
</dbReference>
<dbReference type="PROSITE" id="PS50255">
    <property type="entry name" value="CYTOCHROME_B5_2"/>
    <property type="match status" value="1"/>
</dbReference>
<dbReference type="EMBL" id="CADCXU010011988">
    <property type="protein sequence ID" value="CAB0002302.1"/>
    <property type="molecule type" value="Genomic_DNA"/>
</dbReference>
<keyword evidence="8" id="KW-1185">Reference proteome</keyword>
<accession>A0A6H5GGY3</accession>
<evidence type="ECO:0000313" key="7">
    <source>
        <dbReference type="EMBL" id="CAB0002302.1"/>
    </source>
</evidence>
<evidence type="ECO:0000256" key="1">
    <source>
        <dbReference type="ARBA" id="ARBA00022617"/>
    </source>
</evidence>
<keyword evidence="1 5" id="KW-0349">Heme</keyword>
<keyword evidence="2 5" id="KW-0479">Metal-binding</keyword>
<evidence type="ECO:0000256" key="3">
    <source>
        <dbReference type="ARBA" id="ARBA00023004"/>
    </source>
</evidence>
<dbReference type="InterPro" id="IPR036400">
    <property type="entry name" value="Cyt_B5-like_heme/steroid_sf"/>
</dbReference>
<gene>
    <name evidence="7" type="ORF">NTEN_LOCUS8089</name>
</gene>
<dbReference type="OrthoDB" id="260519at2759"/>
<dbReference type="SMART" id="SM01117">
    <property type="entry name" value="Cyt-b5"/>
    <property type="match status" value="1"/>
</dbReference>
<proteinExistence type="inferred from homology"/>
<protein>
    <recommendedName>
        <fullName evidence="6">Cytochrome b5 heme-binding domain-containing protein</fullName>
    </recommendedName>
</protein>
<evidence type="ECO:0000256" key="4">
    <source>
        <dbReference type="ARBA" id="ARBA00038168"/>
    </source>
</evidence>
<keyword evidence="3 5" id="KW-0408">Iron</keyword>
<feature type="domain" description="Cytochrome b5 heme-binding" evidence="6">
    <location>
        <begin position="6"/>
        <end position="82"/>
    </location>
</feature>
<dbReference type="SUPFAM" id="SSF55856">
    <property type="entry name" value="Cytochrome b5-like heme/steroid binding domain"/>
    <property type="match status" value="1"/>
</dbReference>
<dbReference type="AlphaFoldDB" id="A0A6H5GGY3"/>
<dbReference type="GO" id="GO:0046872">
    <property type="term" value="F:metal ion binding"/>
    <property type="evidence" value="ECO:0007669"/>
    <property type="project" value="UniProtKB-UniRule"/>
</dbReference>
<evidence type="ECO:0000256" key="2">
    <source>
        <dbReference type="ARBA" id="ARBA00022723"/>
    </source>
</evidence>
<dbReference type="PANTHER" id="PTHR19359">
    <property type="entry name" value="CYTOCHROME B5"/>
    <property type="match status" value="1"/>
</dbReference>
<dbReference type="InterPro" id="IPR001199">
    <property type="entry name" value="Cyt_B5-like_heme/steroid-bd"/>
</dbReference>
<dbReference type="GO" id="GO:0016020">
    <property type="term" value="C:membrane"/>
    <property type="evidence" value="ECO:0007669"/>
    <property type="project" value="TreeGrafter"/>
</dbReference>
<evidence type="ECO:0000313" key="8">
    <source>
        <dbReference type="Proteomes" id="UP000479000"/>
    </source>
</evidence>
<evidence type="ECO:0000256" key="5">
    <source>
        <dbReference type="RuleBase" id="RU362121"/>
    </source>
</evidence>
<dbReference type="PROSITE" id="PS00191">
    <property type="entry name" value="CYTOCHROME_B5_1"/>
    <property type="match status" value="1"/>
</dbReference>
<dbReference type="Pfam" id="PF00173">
    <property type="entry name" value="Cyt-b5"/>
    <property type="match status" value="1"/>
</dbReference>
<dbReference type="PANTHER" id="PTHR19359:SF41">
    <property type="entry name" value="GEO08203P1"/>
    <property type="match status" value="1"/>
</dbReference>
<comment type="similarity">
    <text evidence="4 5">Belongs to the cytochrome b5 family.</text>
</comment>
<organism evidence="7 8">
    <name type="scientific">Nesidiocoris tenuis</name>
    <dbReference type="NCBI Taxonomy" id="355587"/>
    <lineage>
        <taxon>Eukaryota</taxon>
        <taxon>Metazoa</taxon>
        <taxon>Ecdysozoa</taxon>
        <taxon>Arthropoda</taxon>
        <taxon>Hexapoda</taxon>
        <taxon>Insecta</taxon>
        <taxon>Pterygota</taxon>
        <taxon>Neoptera</taxon>
        <taxon>Paraneoptera</taxon>
        <taxon>Hemiptera</taxon>
        <taxon>Heteroptera</taxon>
        <taxon>Panheteroptera</taxon>
        <taxon>Cimicomorpha</taxon>
        <taxon>Miridae</taxon>
        <taxon>Dicyphina</taxon>
        <taxon>Nesidiocoris</taxon>
    </lineage>
</organism>
<reference evidence="7 8" key="1">
    <citation type="submission" date="2020-02" db="EMBL/GenBank/DDBJ databases">
        <authorList>
            <person name="Ferguson B K."/>
        </authorList>
    </citation>
    <scope>NUCLEOTIDE SEQUENCE [LARGE SCALE GENOMIC DNA]</scope>
</reference>